<keyword evidence="3" id="KW-1185">Reference proteome</keyword>
<feature type="domain" description="Integrase zinc-binding" evidence="1">
    <location>
        <begin position="480"/>
        <end position="536"/>
    </location>
</feature>
<gene>
    <name evidence="2" type="ORF">OSB04_019889</name>
</gene>
<organism evidence="2 3">
    <name type="scientific">Centaurea solstitialis</name>
    <name type="common">yellow star-thistle</name>
    <dbReference type="NCBI Taxonomy" id="347529"/>
    <lineage>
        <taxon>Eukaryota</taxon>
        <taxon>Viridiplantae</taxon>
        <taxon>Streptophyta</taxon>
        <taxon>Embryophyta</taxon>
        <taxon>Tracheophyta</taxon>
        <taxon>Spermatophyta</taxon>
        <taxon>Magnoliopsida</taxon>
        <taxon>eudicotyledons</taxon>
        <taxon>Gunneridae</taxon>
        <taxon>Pentapetalae</taxon>
        <taxon>asterids</taxon>
        <taxon>campanulids</taxon>
        <taxon>Asterales</taxon>
        <taxon>Asteraceae</taxon>
        <taxon>Carduoideae</taxon>
        <taxon>Cardueae</taxon>
        <taxon>Centaureinae</taxon>
        <taxon>Centaurea</taxon>
    </lineage>
</organism>
<protein>
    <recommendedName>
        <fullName evidence="1">Integrase zinc-binding domain-containing protein</fullName>
    </recommendedName>
</protein>
<evidence type="ECO:0000313" key="3">
    <source>
        <dbReference type="Proteomes" id="UP001172457"/>
    </source>
</evidence>
<dbReference type="Pfam" id="PF17921">
    <property type="entry name" value="Integrase_H2C2"/>
    <property type="match status" value="1"/>
</dbReference>
<dbReference type="InterPro" id="IPR050951">
    <property type="entry name" value="Retrovirus_Pol_polyprotein"/>
</dbReference>
<dbReference type="Proteomes" id="UP001172457">
    <property type="component" value="Chromosome 5"/>
</dbReference>
<accession>A0AA38T2M4</accession>
<reference evidence="2" key="1">
    <citation type="submission" date="2023-03" db="EMBL/GenBank/DDBJ databases">
        <title>Chromosome-scale reference genome and RAD-based genetic map of yellow starthistle (Centaurea solstitialis) reveal putative structural variation and QTLs associated with invader traits.</title>
        <authorList>
            <person name="Reatini B."/>
            <person name="Cang F.A."/>
            <person name="Jiang Q."/>
            <person name="Mckibben M.T.W."/>
            <person name="Barker M.S."/>
            <person name="Rieseberg L.H."/>
            <person name="Dlugosch K.M."/>
        </authorList>
    </citation>
    <scope>NUCLEOTIDE SEQUENCE</scope>
    <source>
        <strain evidence="2">CAN-66</strain>
        <tissue evidence="2">Leaf</tissue>
    </source>
</reference>
<dbReference type="AlphaFoldDB" id="A0AA38T2M4"/>
<dbReference type="EMBL" id="JARYMX010000005">
    <property type="protein sequence ID" value="KAJ9547346.1"/>
    <property type="molecule type" value="Genomic_DNA"/>
</dbReference>
<sequence length="550" mass="64588">MSESKFEELSHNETYVAYVMQDNDGFLASFITTHDRCNGSTFELVYECLGQPSVEGNVDDYDKVTTEGERRWLANTKLKRCKEGVLIKRDFDLMDSAYREKKRRLHESTWNSTYVCDDPPMRNDETRATRETLELEVETRTIVPRMLSPSRIEAKVCDAYTITIFLEAQKELNKVVWYCTLKCDEEGHDYKIMLAWARYGELEFVKQGKMNNVVSKFDRIIGMVWNDDTMFDWFLEQIKDLAEAAAMKNPIVFNFDRKNETIKELIGVSQPDSVEILPPFGIRNKGQTPGKCFVRATEKAAKIAKKPKRLCRCCKKEARRDSHNWERDPVLAIKWIMEMKTAFDTCKCFKDNKVVYARSMLKVDAIFWWEMETGGKGSEVARRWMELLTDYDCIIKYHSGKANVVADALSRKWKYVSPLMYALRTKITSNLIEEIKKAQQEAMLLENLKNERLVGATTTLTEDYRGLRCFGDRSWVPKMRELRKQLLEQTHKSKYLVHHGTNKMYQDLLQFYWWQGMEKDVAYFMERCLTCLQVKVKHQPPYEKLQPLRS</sequence>
<dbReference type="InterPro" id="IPR041588">
    <property type="entry name" value="Integrase_H2C2"/>
</dbReference>
<evidence type="ECO:0000259" key="1">
    <source>
        <dbReference type="Pfam" id="PF17921"/>
    </source>
</evidence>
<dbReference type="PANTHER" id="PTHR37984">
    <property type="entry name" value="PROTEIN CBG26694"/>
    <property type="match status" value="1"/>
</dbReference>
<dbReference type="PANTHER" id="PTHR37984:SF5">
    <property type="entry name" value="PROTEIN NYNRIN-LIKE"/>
    <property type="match status" value="1"/>
</dbReference>
<comment type="caution">
    <text evidence="2">The sequence shown here is derived from an EMBL/GenBank/DDBJ whole genome shotgun (WGS) entry which is preliminary data.</text>
</comment>
<evidence type="ECO:0000313" key="2">
    <source>
        <dbReference type="EMBL" id="KAJ9547346.1"/>
    </source>
</evidence>
<proteinExistence type="predicted"/>
<dbReference type="Gene3D" id="1.10.340.70">
    <property type="match status" value="1"/>
</dbReference>
<name>A0AA38T2M4_9ASTR</name>